<dbReference type="PROSITE" id="PS51272">
    <property type="entry name" value="SLH"/>
    <property type="match status" value="3"/>
</dbReference>
<dbReference type="Pfam" id="PF07581">
    <property type="entry name" value="Glug"/>
    <property type="match status" value="1"/>
</dbReference>
<dbReference type="Gene3D" id="2.160.20.110">
    <property type="match status" value="2"/>
</dbReference>
<feature type="domain" description="SLH" evidence="1">
    <location>
        <begin position="629"/>
        <end position="688"/>
    </location>
</feature>
<gene>
    <name evidence="2" type="ORF">SDC9_88661</name>
</gene>
<dbReference type="InterPro" id="IPR001119">
    <property type="entry name" value="SLH_dom"/>
</dbReference>
<dbReference type="Pfam" id="PF00395">
    <property type="entry name" value="SLH"/>
    <property type="match status" value="3"/>
</dbReference>
<name>A0A644ZM41_9ZZZZ</name>
<protein>
    <recommendedName>
        <fullName evidence="1">SLH domain-containing protein</fullName>
    </recommendedName>
</protein>
<proteinExistence type="predicted"/>
<dbReference type="InterPro" id="IPR051465">
    <property type="entry name" value="Cell_Envelope_Struct_Comp"/>
</dbReference>
<feature type="domain" description="SLH" evidence="1">
    <location>
        <begin position="755"/>
        <end position="813"/>
    </location>
</feature>
<sequence length="813" mass="84408">MIDNLYCFYDGEQNAIHAGIFAALRGTSATVRDLTVKVKGIDITNYNYTYFGGVSARMDGGTISNCHVVFEGDVVTDEIDGTPNGYAGGIVGSAYPIHDSDSGSYQGMIENCDVTFETGSILTDGWSKYAGGIVGRGAISVIGCNVIINAGEKIKAPIVGGIIGSAEKMKMLGSRIENCTVTGDGTLELFSQKYYSAAIGGIAGSAGDGDIRNCDNAVELTAALSKLNDGEAAYAGGIVGYAGSNTSVFGCDNAGDLTLSVVNAMDDEVDPTGKEYAYAGGIVGFVNGYSRACSIENCQNNANVKSVNEITYSRAYAGGIVGHMDSKDEENNGVTIKNCANIGSDKTVETYAATTMTGGIAGSSTYAAFETPNIILENCYNLSSVYSESNGAVDPESMCTGLTAGGIIGAAGKMTVTACYSTAPDVNAVNNYEGDAYVGGVVGLLYGTALSQNYCESNANVTNAAGGIVNGMQITAQSDVPGNYQCTTAQNLKTKSFFGTAWKWYTSGGTAPDYYSASAPWRMTSATSYPALRGTAYTTSTPPSGGGGGSALITYTITATAGAGGSISPSGSVTVEKLASKTFTVTAAAGYKIADVKVDGKSVGAVSSYTFDAVAAKHTIEAKFEKMSEIEKFSDVNPELWYAEGIQFVLSRGLFKGITDTTFEPDTAMTRAMLVTVLHRLAGNPNAGISELFADVEEGSWFDEAVRWASGKGVVKGYDNSTFGPGISLTREQLAVILFRYADLSGYDTTARADLTVYGDAAEVSSWAEDAMRWAVAEGLITGTAGDTLDAGGAAGRAQVATILMRFVQTFGK</sequence>
<accession>A0A644ZM41</accession>
<comment type="caution">
    <text evidence="2">The sequence shown here is derived from an EMBL/GenBank/DDBJ whole genome shotgun (WGS) entry which is preliminary data.</text>
</comment>
<reference evidence="2" key="1">
    <citation type="submission" date="2019-08" db="EMBL/GenBank/DDBJ databases">
        <authorList>
            <person name="Kucharzyk K."/>
            <person name="Murdoch R.W."/>
            <person name="Higgins S."/>
            <person name="Loffler F."/>
        </authorList>
    </citation>
    <scope>NUCLEOTIDE SEQUENCE</scope>
</reference>
<dbReference type="InterPro" id="IPR011493">
    <property type="entry name" value="GLUG"/>
</dbReference>
<evidence type="ECO:0000259" key="1">
    <source>
        <dbReference type="PROSITE" id="PS51272"/>
    </source>
</evidence>
<evidence type="ECO:0000313" key="2">
    <source>
        <dbReference type="EMBL" id="MPM41999.1"/>
    </source>
</evidence>
<feature type="domain" description="SLH" evidence="1">
    <location>
        <begin position="689"/>
        <end position="752"/>
    </location>
</feature>
<dbReference type="AlphaFoldDB" id="A0A644ZM41"/>
<dbReference type="EMBL" id="VSSQ01009567">
    <property type="protein sequence ID" value="MPM41999.1"/>
    <property type="molecule type" value="Genomic_DNA"/>
</dbReference>
<dbReference type="PANTHER" id="PTHR43308">
    <property type="entry name" value="OUTER MEMBRANE PROTEIN ALPHA-RELATED"/>
    <property type="match status" value="1"/>
</dbReference>
<organism evidence="2">
    <name type="scientific">bioreactor metagenome</name>
    <dbReference type="NCBI Taxonomy" id="1076179"/>
    <lineage>
        <taxon>unclassified sequences</taxon>
        <taxon>metagenomes</taxon>
        <taxon>ecological metagenomes</taxon>
    </lineage>
</organism>